<accession>A0ABV0MND7</accession>
<dbReference type="Proteomes" id="UP001476798">
    <property type="component" value="Unassembled WGS sequence"/>
</dbReference>
<protein>
    <submittedName>
        <fullName evidence="1">Uncharacterized protein</fullName>
    </submittedName>
</protein>
<sequence>MTAMTDRYIVPAGPVTCRHHVICLGGVIRGGFSQDTQGMISHTQMLYWVNQLKGNSEVSCFGFQILELSLNVGLFLIMRNCSEGGNVPQHEGMLESALI</sequence>
<name>A0ABV0MND7_9TELE</name>
<proteinExistence type="predicted"/>
<evidence type="ECO:0000313" key="2">
    <source>
        <dbReference type="Proteomes" id="UP001476798"/>
    </source>
</evidence>
<keyword evidence="2" id="KW-1185">Reference proteome</keyword>
<gene>
    <name evidence="1" type="ORF">GOODEAATRI_030975</name>
</gene>
<evidence type="ECO:0000313" key="1">
    <source>
        <dbReference type="EMBL" id="MEQ2160184.1"/>
    </source>
</evidence>
<organism evidence="1 2">
    <name type="scientific">Goodea atripinnis</name>
    <dbReference type="NCBI Taxonomy" id="208336"/>
    <lineage>
        <taxon>Eukaryota</taxon>
        <taxon>Metazoa</taxon>
        <taxon>Chordata</taxon>
        <taxon>Craniata</taxon>
        <taxon>Vertebrata</taxon>
        <taxon>Euteleostomi</taxon>
        <taxon>Actinopterygii</taxon>
        <taxon>Neopterygii</taxon>
        <taxon>Teleostei</taxon>
        <taxon>Neoteleostei</taxon>
        <taxon>Acanthomorphata</taxon>
        <taxon>Ovalentaria</taxon>
        <taxon>Atherinomorphae</taxon>
        <taxon>Cyprinodontiformes</taxon>
        <taxon>Goodeidae</taxon>
        <taxon>Goodea</taxon>
    </lineage>
</organism>
<reference evidence="1 2" key="1">
    <citation type="submission" date="2021-06" db="EMBL/GenBank/DDBJ databases">
        <authorList>
            <person name="Palmer J.M."/>
        </authorList>
    </citation>
    <scope>NUCLEOTIDE SEQUENCE [LARGE SCALE GENOMIC DNA]</scope>
    <source>
        <strain evidence="1 2">GA_2019</strain>
        <tissue evidence="1">Muscle</tissue>
    </source>
</reference>
<dbReference type="EMBL" id="JAHRIO010005080">
    <property type="protein sequence ID" value="MEQ2160184.1"/>
    <property type="molecule type" value="Genomic_DNA"/>
</dbReference>
<comment type="caution">
    <text evidence="1">The sequence shown here is derived from an EMBL/GenBank/DDBJ whole genome shotgun (WGS) entry which is preliminary data.</text>
</comment>